<dbReference type="Proteomes" id="UP000294543">
    <property type="component" value="Unassembled WGS sequence"/>
</dbReference>
<dbReference type="InterPro" id="IPR003615">
    <property type="entry name" value="HNH_nuc"/>
</dbReference>
<comment type="caution">
    <text evidence="2">The sequence shown here is derived from an EMBL/GenBank/DDBJ whole genome shotgun (WGS) entry which is preliminary data.</text>
</comment>
<reference evidence="2 3" key="1">
    <citation type="submission" date="2019-03" db="EMBL/GenBank/DDBJ databases">
        <title>Draft genome sequences of novel Actinobacteria.</title>
        <authorList>
            <person name="Sahin N."/>
            <person name="Ay H."/>
            <person name="Saygin H."/>
        </authorList>
    </citation>
    <scope>NUCLEOTIDE SEQUENCE [LARGE SCALE GENOMIC DNA]</scope>
    <source>
        <strain evidence="2 3">KC712</strain>
    </source>
</reference>
<accession>A0A4R4X275</accession>
<evidence type="ECO:0000259" key="1">
    <source>
        <dbReference type="SMART" id="SM00507"/>
    </source>
</evidence>
<dbReference type="SMART" id="SM00507">
    <property type="entry name" value="HNHc"/>
    <property type="match status" value="1"/>
</dbReference>
<gene>
    <name evidence="2" type="ORF">E1294_06030</name>
</gene>
<dbReference type="AlphaFoldDB" id="A0A4R4X275"/>
<dbReference type="InterPro" id="IPR002711">
    <property type="entry name" value="HNH"/>
</dbReference>
<sequence>MVARRRSSLCLPLAGGVSPADGGAGARGTVARATRRGVPALRAVTGPIEAGRECMVGNSDRNKEWITHRFFRTYDIAEKLSHVAAQPYAFIHDLEDLTIDFGVSEFVPPWQKVTLLHRFASRIAHDMFSEDTSGPYVVRQYLEEPFKVHTKRYLPMDLAMRAYGIDWEPFKVPPPDGEEVEVRPRLWAWRESNKVANACYEYFWETAFLSQAYDDLLSCMADEVFHVVFHNRVLLAGLNSFVADQVAQVDPDDLVEAPEMARFFARNGRLKRVRIPTWVKRAVFFREHGKCAMCGRDLSNLLDVLPSEQFDHVVPLADGGLNDITNIQLLCQKCNIAKSDRAIIPGKRYRRWFFK</sequence>
<keyword evidence="2" id="KW-0255">Endonuclease</keyword>
<dbReference type="GO" id="GO:0003676">
    <property type="term" value="F:nucleic acid binding"/>
    <property type="evidence" value="ECO:0007669"/>
    <property type="project" value="InterPro"/>
</dbReference>
<protein>
    <submittedName>
        <fullName evidence="2">HNH endonuclease</fullName>
    </submittedName>
</protein>
<dbReference type="Pfam" id="PF01844">
    <property type="entry name" value="HNH"/>
    <property type="match status" value="1"/>
</dbReference>
<dbReference type="EMBL" id="SMKP01000012">
    <property type="protein sequence ID" value="TDD24298.1"/>
    <property type="molecule type" value="Genomic_DNA"/>
</dbReference>
<keyword evidence="3" id="KW-1185">Reference proteome</keyword>
<organism evidence="2 3">
    <name type="scientific">Nonomuraea diastatica</name>
    <dbReference type="NCBI Taxonomy" id="1848329"/>
    <lineage>
        <taxon>Bacteria</taxon>
        <taxon>Bacillati</taxon>
        <taxon>Actinomycetota</taxon>
        <taxon>Actinomycetes</taxon>
        <taxon>Streptosporangiales</taxon>
        <taxon>Streptosporangiaceae</taxon>
        <taxon>Nonomuraea</taxon>
    </lineage>
</organism>
<keyword evidence="2" id="KW-0378">Hydrolase</keyword>
<name>A0A4R4X275_9ACTN</name>
<evidence type="ECO:0000313" key="2">
    <source>
        <dbReference type="EMBL" id="TDD24298.1"/>
    </source>
</evidence>
<dbReference type="Gene3D" id="1.10.30.50">
    <property type="match status" value="1"/>
</dbReference>
<dbReference type="GO" id="GO:0008270">
    <property type="term" value="F:zinc ion binding"/>
    <property type="evidence" value="ECO:0007669"/>
    <property type="project" value="InterPro"/>
</dbReference>
<proteinExistence type="predicted"/>
<feature type="domain" description="HNH nuclease" evidence="1">
    <location>
        <begin position="278"/>
        <end position="336"/>
    </location>
</feature>
<keyword evidence="2" id="KW-0540">Nuclease</keyword>
<dbReference type="GO" id="GO:0004519">
    <property type="term" value="F:endonuclease activity"/>
    <property type="evidence" value="ECO:0007669"/>
    <property type="project" value="UniProtKB-KW"/>
</dbReference>
<dbReference type="CDD" id="cd00085">
    <property type="entry name" value="HNHc"/>
    <property type="match status" value="1"/>
</dbReference>
<evidence type="ECO:0000313" key="3">
    <source>
        <dbReference type="Proteomes" id="UP000294543"/>
    </source>
</evidence>
<dbReference type="OrthoDB" id="4578716at2"/>